<feature type="compositionally biased region" description="Basic and acidic residues" evidence="1">
    <location>
        <begin position="48"/>
        <end position="58"/>
    </location>
</feature>
<protein>
    <recommendedName>
        <fullName evidence="2">Macro domain-containing protein</fullName>
    </recommendedName>
</protein>
<feature type="domain" description="Macro" evidence="2">
    <location>
        <begin position="82"/>
        <end position="233"/>
    </location>
</feature>
<dbReference type="InterPro" id="IPR002589">
    <property type="entry name" value="Macro_dom"/>
</dbReference>
<dbReference type="InterPro" id="IPR050892">
    <property type="entry name" value="ADP-ribose_metab_enzymes"/>
</dbReference>
<feature type="region of interest" description="Disordered" evidence="1">
    <location>
        <begin position="26"/>
        <end position="90"/>
    </location>
</feature>
<keyword evidence="4" id="KW-1185">Reference proteome</keyword>
<dbReference type="EMBL" id="JAODUO010000320">
    <property type="protein sequence ID" value="KAK2183190.1"/>
    <property type="molecule type" value="Genomic_DNA"/>
</dbReference>
<evidence type="ECO:0000313" key="4">
    <source>
        <dbReference type="Proteomes" id="UP001209878"/>
    </source>
</evidence>
<evidence type="ECO:0000256" key="1">
    <source>
        <dbReference type="SAM" id="MobiDB-lite"/>
    </source>
</evidence>
<dbReference type="GO" id="GO:0140291">
    <property type="term" value="P:peptidyl-glutamate ADP-deribosylation"/>
    <property type="evidence" value="ECO:0007669"/>
    <property type="project" value="TreeGrafter"/>
</dbReference>
<dbReference type="Gene3D" id="3.40.220.10">
    <property type="entry name" value="Leucine Aminopeptidase, subunit E, domain 1"/>
    <property type="match status" value="1"/>
</dbReference>
<accession>A0AAD9NUU5</accession>
<dbReference type="Pfam" id="PF01661">
    <property type="entry name" value="Macro"/>
    <property type="match status" value="1"/>
</dbReference>
<dbReference type="PROSITE" id="PS51154">
    <property type="entry name" value="MACRO"/>
    <property type="match status" value="1"/>
</dbReference>
<proteinExistence type="predicted"/>
<gene>
    <name evidence="3" type="ORF">NP493_321g05012</name>
</gene>
<reference evidence="3" key="1">
    <citation type="journal article" date="2023" name="Mol. Biol. Evol.">
        <title>Third-Generation Sequencing Reveals the Adaptive Role of the Epigenome in Three Deep-Sea Polychaetes.</title>
        <authorList>
            <person name="Perez M."/>
            <person name="Aroh O."/>
            <person name="Sun Y."/>
            <person name="Lan Y."/>
            <person name="Juniper S.K."/>
            <person name="Young C.R."/>
            <person name="Angers B."/>
            <person name="Qian P.Y."/>
        </authorList>
    </citation>
    <scope>NUCLEOTIDE SEQUENCE</scope>
    <source>
        <strain evidence="3">R07B-5</strain>
    </source>
</reference>
<evidence type="ECO:0000313" key="3">
    <source>
        <dbReference type="EMBL" id="KAK2183190.1"/>
    </source>
</evidence>
<evidence type="ECO:0000259" key="2">
    <source>
        <dbReference type="PROSITE" id="PS51154"/>
    </source>
</evidence>
<organism evidence="3 4">
    <name type="scientific">Ridgeia piscesae</name>
    <name type="common">Tubeworm</name>
    <dbReference type="NCBI Taxonomy" id="27915"/>
    <lineage>
        <taxon>Eukaryota</taxon>
        <taxon>Metazoa</taxon>
        <taxon>Spiralia</taxon>
        <taxon>Lophotrochozoa</taxon>
        <taxon>Annelida</taxon>
        <taxon>Polychaeta</taxon>
        <taxon>Sedentaria</taxon>
        <taxon>Canalipalpata</taxon>
        <taxon>Sabellida</taxon>
        <taxon>Siboglinidae</taxon>
        <taxon>Ridgeia</taxon>
    </lineage>
</organism>
<dbReference type="AlphaFoldDB" id="A0AAD9NUU5"/>
<dbReference type="CDD" id="cd02901">
    <property type="entry name" value="Macro_Poa1p-like"/>
    <property type="match status" value="1"/>
</dbReference>
<dbReference type="InterPro" id="IPR043472">
    <property type="entry name" value="Macro_dom-like"/>
</dbReference>
<sequence>MLRYITVEKCKRRKVNDTIDNKVVNKTNDTVSQPDDKSSSCTETVTVRSRESGSDKFPSKPGKTKSKTDRKPTLATDTESSASSGKARKKRMFGLREVKGDLFSCPSTSSLAHCISADCRMGKGIAVIFKKKFGGVKELLSQGQSPGGVAILRRDNRDVYYLVTKEKYWHKPTYATLTSSLQAMKAHCVKQGTTEVAMPTIGCGLDGLSWPKVCEIIRDVFRETDVAVTVYVL</sequence>
<comment type="caution">
    <text evidence="3">The sequence shown here is derived from an EMBL/GenBank/DDBJ whole genome shotgun (WGS) entry which is preliminary data.</text>
</comment>
<feature type="compositionally biased region" description="Polar residues" evidence="1">
    <location>
        <begin position="26"/>
        <end position="47"/>
    </location>
</feature>
<dbReference type="PANTHER" id="PTHR12521:SF0">
    <property type="entry name" value="ADP-RIBOSE GLYCOHYDROLASE OARD1"/>
    <property type="match status" value="1"/>
</dbReference>
<dbReference type="Proteomes" id="UP001209878">
    <property type="component" value="Unassembled WGS sequence"/>
</dbReference>
<dbReference type="PANTHER" id="PTHR12521">
    <property type="entry name" value="PROTEIN C6ORF130"/>
    <property type="match status" value="1"/>
</dbReference>
<dbReference type="SUPFAM" id="SSF52949">
    <property type="entry name" value="Macro domain-like"/>
    <property type="match status" value="1"/>
</dbReference>
<name>A0AAD9NUU5_RIDPI</name>